<gene>
    <name evidence="4" type="ORF">OCV65_06405</name>
</gene>
<dbReference type="Gene3D" id="2.40.50.100">
    <property type="match status" value="1"/>
</dbReference>
<dbReference type="InterPro" id="IPR027417">
    <property type="entry name" value="P-loop_NTPase"/>
</dbReference>
<accession>A0ABT2S5J1</accession>
<dbReference type="InterPro" id="IPR003439">
    <property type="entry name" value="ABC_transporter-like_ATP-bd"/>
</dbReference>
<dbReference type="PANTHER" id="PTHR43875:SF1">
    <property type="entry name" value="OSMOPROTECTIVE COMPOUNDS UPTAKE ATP-BINDING PROTEIN GGTA"/>
    <property type="match status" value="1"/>
</dbReference>
<dbReference type="EMBL" id="JAOQJV010000006">
    <property type="protein sequence ID" value="MCU6699859.1"/>
    <property type="molecule type" value="Genomic_DNA"/>
</dbReference>
<evidence type="ECO:0000313" key="4">
    <source>
        <dbReference type="EMBL" id="MCU6699859.1"/>
    </source>
</evidence>
<organism evidence="4 5">
    <name type="scientific">Dorea ammoniilytica</name>
    <dbReference type="NCBI Taxonomy" id="2981788"/>
    <lineage>
        <taxon>Bacteria</taxon>
        <taxon>Bacillati</taxon>
        <taxon>Bacillota</taxon>
        <taxon>Clostridia</taxon>
        <taxon>Lachnospirales</taxon>
        <taxon>Lachnospiraceae</taxon>
        <taxon>Dorea</taxon>
    </lineage>
</organism>
<sequence length="356" mass="39843">MGKLSIRNLTKSYGDHTVVNKVNIEVDDSQLLTIVGPSGCGKTTILRMIAGFIEPTGGQIYLDDKLLVDVENRIAPIAPEKRNIGMVFQSYAVWPHMKVFDNVAYPLKLRKVSKDEIKSEVMRVLKVVHLEGLENRMAHELSGGQQQRVALARALVMKPKLLLLDEPLSNLDAALREEMRGEIKEIQRTQHITIINVTHDQIEAMTMSDRVAVVRKGVLEQFASPYELYEEPVNTFVARFIGSANILPATKKADAVRDSDGMMDVMVAGCYPLKVPYVDSKNEQGFVAVRTHHMAPNEASPLKAHIRRALYQGSQIEYYLEAPGCEMFRLLTDVSFIQPEGADIAVDITKAVWLDE</sequence>
<comment type="caution">
    <text evidence="4">The sequence shown here is derived from an EMBL/GenBank/DDBJ whole genome shotgun (WGS) entry which is preliminary data.</text>
</comment>
<keyword evidence="2 4" id="KW-0067">ATP-binding</keyword>
<protein>
    <submittedName>
        <fullName evidence="4">ABC transporter ATP-binding protein</fullName>
    </submittedName>
</protein>
<feature type="domain" description="ABC transporter" evidence="3">
    <location>
        <begin position="4"/>
        <end position="241"/>
    </location>
</feature>
<dbReference type="PROSITE" id="PS00211">
    <property type="entry name" value="ABC_TRANSPORTER_1"/>
    <property type="match status" value="1"/>
</dbReference>
<evidence type="ECO:0000313" key="5">
    <source>
        <dbReference type="Proteomes" id="UP001207605"/>
    </source>
</evidence>
<evidence type="ECO:0000256" key="1">
    <source>
        <dbReference type="ARBA" id="ARBA00022741"/>
    </source>
</evidence>
<keyword evidence="1" id="KW-0547">Nucleotide-binding</keyword>
<keyword evidence="5" id="KW-1185">Reference proteome</keyword>
<dbReference type="Gene3D" id="3.40.50.300">
    <property type="entry name" value="P-loop containing nucleotide triphosphate hydrolases"/>
    <property type="match status" value="1"/>
</dbReference>
<reference evidence="4 5" key="1">
    <citation type="journal article" date="2021" name="ISME Commun">
        <title>Automated analysis of genomic sequences facilitates high-throughput and comprehensive description of bacteria.</title>
        <authorList>
            <person name="Hitch T.C.A."/>
        </authorList>
    </citation>
    <scope>NUCLEOTIDE SEQUENCE [LARGE SCALE GENOMIC DNA]</scope>
    <source>
        <strain evidence="4 5">Sanger_02</strain>
    </source>
</reference>
<dbReference type="SMART" id="SM00382">
    <property type="entry name" value="AAA"/>
    <property type="match status" value="1"/>
</dbReference>
<evidence type="ECO:0000256" key="2">
    <source>
        <dbReference type="ARBA" id="ARBA00022840"/>
    </source>
</evidence>
<dbReference type="PANTHER" id="PTHR43875">
    <property type="entry name" value="MALTODEXTRIN IMPORT ATP-BINDING PROTEIN MSMX"/>
    <property type="match status" value="1"/>
</dbReference>
<dbReference type="GO" id="GO:0005524">
    <property type="term" value="F:ATP binding"/>
    <property type="evidence" value="ECO:0007669"/>
    <property type="project" value="UniProtKB-KW"/>
</dbReference>
<dbReference type="InterPro" id="IPR017871">
    <property type="entry name" value="ABC_transporter-like_CS"/>
</dbReference>
<name>A0ABT2S5J1_9FIRM</name>
<evidence type="ECO:0000259" key="3">
    <source>
        <dbReference type="PROSITE" id="PS50893"/>
    </source>
</evidence>
<dbReference type="InterPro" id="IPR003593">
    <property type="entry name" value="AAA+_ATPase"/>
</dbReference>
<dbReference type="Pfam" id="PF00005">
    <property type="entry name" value="ABC_tran"/>
    <property type="match status" value="1"/>
</dbReference>
<dbReference type="InterPro" id="IPR047641">
    <property type="entry name" value="ABC_transpr_MalK/UgpC-like"/>
</dbReference>
<dbReference type="SUPFAM" id="SSF52540">
    <property type="entry name" value="P-loop containing nucleoside triphosphate hydrolases"/>
    <property type="match status" value="1"/>
</dbReference>
<dbReference type="RefSeq" id="WP_262581372.1">
    <property type="nucleotide sequence ID" value="NZ_JAOQJV010000006.1"/>
</dbReference>
<dbReference type="Proteomes" id="UP001207605">
    <property type="component" value="Unassembled WGS sequence"/>
</dbReference>
<proteinExistence type="predicted"/>
<dbReference type="PROSITE" id="PS50893">
    <property type="entry name" value="ABC_TRANSPORTER_2"/>
    <property type="match status" value="1"/>
</dbReference>